<evidence type="ECO:0008006" key="3">
    <source>
        <dbReference type="Google" id="ProtNLM"/>
    </source>
</evidence>
<name>A0A2R8BHM3_9RHOB</name>
<organism evidence="1 2">
    <name type="scientific">Ascidiaceihabitans donghaensis</name>
    <dbReference type="NCBI Taxonomy" id="1510460"/>
    <lineage>
        <taxon>Bacteria</taxon>
        <taxon>Pseudomonadati</taxon>
        <taxon>Pseudomonadota</taxon>
        <taxon>Alphaproteobacteria</taxon>
        <taxon>Rhodobacterales</taxon>
        <taxon>Paracoccaceae</taxon>
        <taxon>Ascidiaceihabitans</taxon>
    </lineage>
</organism>
<keyword evidence="2" id="KW-1185">Reference proteome</keyword>
<sequence length="217" mass="24612">MSENGAATRKENSISRLQDHSVPYIDHLPETNSEEDSLRRSKEEVGLRIICLALVSMKGAGAADQFVHAGIEHYDVGDALSPLERRFLFDANATDHEKLQASWRTEAAHVLLWSVGLEASLSFPTTPCDWNALWELFHVGNRETFLKSLELRPQAELLDEADFIYRIHWAVREAGLRQKPMPSNLDAGVVMERHYALNWLTTHVLDDFGWDEVSTNT</sequence>
<dbReference type="RefSeq" id="WP_181364516.1">
    <property type="nucleotide sequence ID" value="NZ_OMOR01000001.1"/>
</dbReference>
<dbReference type="AlphaFoldDB" id="A0A2R8BHM3"/>
<protein>
    <recommendedName>
        <fullName evidence="3">DUF4272 domain-containing protein</fullName>
    </recommendedName>
</protein>
<evidence type="ECO:0000313" key="2">
    <source>
        <dbReference type="Proteomes" id="UP000244880"/>
    </source>
</evidence>
<dbReference type="Pfam" id="PF14094">
    <property type="entry name" value="DUF4272"/>
    <property type="match status" value="1"/>
</dbReference>
<dbReference type="EMBL" id="OMOR01000001">
    <property type="protein sequence ID" value="SPH22518.1"/>
    <property type="molecule type" value="Genomic_DNA"/>
</dbReference>
<dbReference type="InterPro" id="IPR025368">
    <property type="entry name" value="DUF4272"/>
</dbReference>
<reference evidence="1 2" key="1">
    <citation type="submission" date="2018-03" db="EMBL/GenBank/DDBJ databases">
        <authorList>
            <person name="Keele B.F."/>
        </authorList>
    </citation>
    <scope>NUCLEOTIDE SEQUENCE [LARGE SCALE GENOMIC DNA]</scope>
    <source>
        <strain evidence="1 2">CECT 8599</strain>
    </source>
</reference>
<gene>
    <name evidence="1" type="ORF">ASD8599_03262</name>
</gene>
<evidence type="ECO:0000313" key="1">
    <source>
        <dbReference type="EMBL" id="SPH22518.1"/>
    </source>
</evidence>
<accession>A0A2R8BHM3</accession>
<proteinExistence type="predicted"/>
<dbReference type="Proteomes" id="UP000244880">
    <property type="component" value="Unassembled WGS sequence"/>
</dbReference>